<dbReference type="Proteomes" id="UP000528608">
    <property type="component" value="Unassembled WGS sequence"/>
</dbReference>
<dbReference type="RefSeq" id="WP_184743480.1">
    <property type="nucleotide sequence ID" value="NZ_JACHJF010000010.1"/>
</dbReference>
<organism evidence="1 2">
    <name type="scientific">Streptomyces eurocidicus</name>
    <name type="common">Streptoverticillium eurocidicus</name>
    <dbReference type="NCBI Taxonomy" id="66423"/>
    <lineage>
        <taxon>Bacteria</taxon>
        <taxon>Bacillati</taxon>
        <taxon>Actinomycetota</taxon>
        <taxon>Actinomycetes</taxon>
        <taxon>Kitasatosporales</taxon>
        <taxon>Streptomycetaceae</taxon>
        <taxon>Streptomyces</taxon>
    </lineage>
</organism>
<name>A0A7W8BAW2_STREU</name>
<accession>A0A7W8BAW2</accession>
<protein>
    <submittedName>
        <fullName evidence="1">Uncharacterized protein</fullName>
    </submittedName>
</protein>
<gene>
    <name evidence="1" type="ORF">FHS36_003438</name>
</gene>
<comment type="caution">
    <text evidence="1">The sequence shown here is derived from an EMBL/GenBank/DDBJ whole genome shotgun (WGS) entry which is preliminary data.</text>
</comment>
<evidence type="ECO:0000313" key="2">
    <source>
        <dbReference type="Proteomes" id="UP000528608"/>
    </source>
</evidence>
<reference evidence="1 2" key="1">
    <citation type="submission" date="2020-08" db="EMBL/GenBank/DDBJ databases">
        <title>Genomic Encyclopedia of Type Strains, Phase III (KMG-III): the genomes of soil and plant-associated and newly described type strains.</title>
        <authorList>
            <person name="Whitman W."/>
        </authorList>
    </citation>
    <scope>NUCLEOTIDE SEQUENCE [LARGE SCALE GENOMIC DNA]</scope>
    <source>
        <strain evidence="1 2">CECT 3259</strain>
    </source>
</reference>
<proteinExistence type="predicted"/>
<dbReference type="EMBL" id="JACHJF010000010">
    <property type="protein sequence ID" value="MBB5120000.1"/>
    <property type="molecule type" value="Genomic_DNA"/>
</dbReference>
<evidence type="ECO:0000313" key="1">
    <source>
        <dbReference type="EMBL" id="MBB5120000.1"/>
    </source>
</evidence>
<sequence length="67" mass="7276">MSPRCAAGAVKSRCAAARRRPAPRRRGRWVRRLVVTVVTALAALTRARAVRPGPVGPYCPDPAARRD</sequence>
<dbReference type="AlphaFoldDB" id="A0A7W8BAW2"/>